<name>A0A7Z0J8L5_9ACTN</name>
<evidence type="ECO:0000259" key="5">
    <source>
        <dbReference type="PROSITE" id="PS50977"/>
    </source>
</evidence>
<organism evidence="6 7">
    <name type="scientific">Nocardiopsis aegyptia</name>
    <dbReference type="NCBI Taxonomy" id="220378"/>
    <lineage>
        <taxon>Bacteria</taxon>
        <taxon>Bacillati</taxon>
        <taxon>Actinomycetota</taxon>
        <taxon>Actinomycetes</taxon>
        <taxon>Streptosporangiales</taxon>
        <taxon>Nocardiopsidaceae</taxon>
        <taxon>Nocardiopsis</taxon>
    </lineage>
</organism>
<reference evidence="6 7" key="1">
    <citation type="submission" date="2020-07" db="EMBL/GenBank/DDBJ databases">
        <title>Sequencing the genomes of 1000 actinobacteria strains.</title>
        <authorList>
            <person name="Klenk H.-P."/>
        </authorList>
    </citation>
    <scope>NUCLEOTIDE SEQUENCE [LARGE SCALE GENOMIC DNA]</scope>
    <source>
        <strain evidence="6 7">DSM 44442</strain>
    </source>
</reference>
<feature type="DNA-binding region" description="H-T-H motif" evidence="4">
    <location>
        <begin position="31"/>
        <end position="50"/>
    </location>
</feature>
<evidence type="ECO:0000313" key="7">
    <source>
        <dbReference type="Proteomes" id="UP000572051"/>
    </source>
</evidence>
<evidence type="ECO:0000256" key="2">
    <source>
        <dbReference type="ARBA" id="ARBA00023125"/>
    </source>
</evidence>
<dbReference type="PROSITE" id="PS50977">
    <property type="entry name" value="HTH_TETR_2"/>
    <property type="match status" value="1"/>
</dbReference>
<dbReference type="Gene3D" id="1.10.357.10">
    <property type="entry name" value="Tetracycline Repressor, domain 2"/>
    <property type="match status" value="1"/>
</dbReference>
<proteinExistence type="predicted"/>
<evidence type="ECO:0000256" key="3">
    <source>
        <dbReference type="ARBA" id="ARBA00023163"/>
    </source>
</evidence>
<dbReference type="PANTHER" id="PTHR30055:SF234">
    <property type="entry name" value="HTH-TYPE TRANSCRIPTIONAL REGULATOR BETI"/>
    <property type="match status" value="1"/>
</dbReference>
<evidence type="ECO:0000256" key="4">
    <source>
        <dbReference type="PROSITE-ProRule" id="PRU00335"/>
    </source>
</evidence>
<accession>A0A7Z0J8L5</accession>
<dbReference type="InterPro" id="IPR001647">
    <property type="entry name" value="HTH_TetR"/>
</dbReference>
<keyword evidence="1" id="KW-0805">Transcription regulation</keyword>
<dbReference type="InterPro" id="IPR009057">
    <property type="entry name" value="Homeodomain-like_sf"/>
</dbReference>
<evidence type="ECO:0000256" key="1">
    <source>
        <dbReference type="ARBA" id="ARBA00023015"/>
    </source>
</evidence>
<dbReference type="InterPro" id="IPR050109">
    <property type="entry name" value="HTH-type_TetR-like_transc_reg"/>
</dbReference>
<sequence>MPIEVDEARRLDEIAAATIEVARERGVRSVTIRAVAERLGGSTAMITNYLSNRSDLMLNALRRAEGDWTRDLEGELDGVPAEERLGAAARWMCTTERDDEVLRRLRMEIAAAGPSAGSAIEEDRRATSRRHHEELAALAGEAGAGDPALSADILHLLFRGYWLSTLEDPEVWSAERGTRAALAVIDLLRGGSAQASGGG</sequence>
<keyword evidence="7" id="KW-1185">Reference proteome</keyword>
<gene>
    <name evidence="6" type="ORF">HNR10_000296</name>
</gene>
<feature type="domain" description="HTH tetR-type" evidence="5">
    <location>
        <begin position="8"/>
        <end position="68"/>
    </location>
</feature>
<dbReference type="Proteomes" id="UP000572051">
    <property type="component" value="Unassembled WGS sequence"/>
</dbReference>
<evidence type="ECO:0000313" key="6">
    <source>
        <dbReference type="EMBL" id="NYJ32415.1"/>
    </source>
</evidence>
<dbReference type="GO" id="GO:0000976">
    <property type="term" value="F:transcription cis-regulatory region binding"/>
    <property type="evidence" value="ECO:0007669"/>
    <property type="project" value="TreeGrafter"/>
</dbReference>
<protein>
    <submittedName>
        <fullName evidence="6">AcrR family transcriptional regulator</fullName>
    </submittedName>
</protein>
<comment type="caution">
    <text evidence="6">The sequence shown here is derived from an EMBL/GenBank/DDBJ whole genome shotgun (WGS) entry which is preliminary data.</text>
</comment>
<keyword evidence="2 4" id="KW-0238">DNA-binding</keyword>
<dbReference type="GO" id="GO:0003700">
    <property type="term" value="F:DNA-binding transcription factor activity"/>
    <property type="evidence" value="ECO:0007669"/>
    <property type="project" value="TreeGrafter"/>
</dbReference>
<keyword evidence="3" id="KW-0804">Transcription</keyword>
<dbReference type="PANTHER" id="PTHR30055">
    <property type="entry name" value="HTH-TYPE TRANSCRIPTIONAL REGULATOR RUTR"/>
    <property type="match status" value="1"/>
</dbReference>
<dbReference type="EMBL" id="JACCFS010000001">
    <property type="protein sequence ID" value="NYJ32415.1"/>
    <property type="molecule type" value="Genomic_DNA"/>
</dbReference>
<dbReference type="RefSeq" id="WP_179820218.1">
    <property type="nucleotide sequence ID" value="NZ_JACCFS010000001.1"/>
</dbReference>
<dbReference type="AlphaFoldDB" id="A0A7Z0J8L5"/>
<dbReference type="SUPFAM" id="SSF46689">
    <property type="entry name" value="Homeodomain-like"/>
    <property type="match status" value="1"/>
</dbReference>